<comment type="similarity">
    <text evidence="1">Belongs to the asparaginase 1 family.</text>
</comment>
<dbReference type="GO" id="GO:0004067">
    <property type="term" value="F:asparaginase activity"/>
    <property type="evidence" value="ECO:0007669"/>
    <property type="project" value="UniProtKB-EC"/>
</dbReference>
<dbReference type="STRING" id="1121432.SAMN02745219_01028"/>
<dbReference type="Proteomes" id="UP000184529">
    <property type="component" value="Unassembled WGS sequence"/>
</dbReference>
<dbReference type="EC" id="3.5.1.1" evidence="2"/>
<protein>
    <recommendedName>
        <fullName evidence="2">asparaginase</fullName>
        <ecNumber evidence="2">3.5.1.1</ecNumber>
    </recommendedName>
</protein>
<dbReference type="SUPFAM" id="SSF52507">
    <property type="entry name" value="Homo-oligomeric flavin-containing Cys decarboxylases, HFCD"/>
    <property type="match status" value="1"/>
</dbReference>
<proteinExistence type="inferred from homology"/>
<dbReference type="AlphaFoldDB" id="A0A1M6DWQ6"/>
<dbReference type="InterPro" id="IPR036551">
    <property type="entry name" value="Flavin_trans-like"/>
</dbReference>
<reference evidence="5" key="1">
    <citation type="submission" date="2016-11" db="EMBL/GenBank/DDBJ databases">
        <authorList>
            <person name="Varghese N."/>
            <person name="Submissions S."/>
        </authorList>
    </citation>
    <scope>NUCLEOTIDE SEQUENCE [LARGE SCALE GENOMIC DNA]</scope>
    <source>
        <strain evidence="5">DSM 16057</strain>
    </source>
</reference>
<dbReference type="PROSITE" id="PS00144">
    <property type="entry name" value="ASN_GLN_ASE_1"/>
    <property type="match status" value="1"/>
</dbReference>
<gene>
    <name evidence="4" type="ORF">SAMN02745219_01028</name>
</gene>
<evidence type="ECO:0000313" key="5">
    <source>
        <dbReference type="Proteomes" id="UP000184529"/>
    </source>
</evidence>
<sequence>MTGEELVNRIVEEVLRRLNRAQVPASPPPGHRRILVVVTGGTIGARAALEELARLKKERGVGLEYFILFSRSAAAIHDPEKWGRELQVVDVLIEGENSRGRGTEVLKLCDLVVVPVLTRATAARLASLLLDSAAAEVLVDALMRGLPVVAASDAADPTSEGFARLGMNRGRPALVQALKDNLEIIAGYGVTLVPARELGSVVAEMIGRRADSGTAPQPLVRSKNVPKSPYQLPAVLSSVPAVEQRSERRMVITRAELAALVNNKGVVRIPRGALVTPLAWDVIRDAGWQVEEA</sequence>
<organism evidence="4 5">
    <name type="scientific">Desulfofundulus thermosubterraneus DSM 16057</name>
    <dbReference type="NCBI Taxonomy" id="1121432"/>
    <lineage>
        <taxon>Bacteria</taxon>
        <taxon>Bacillati</taxon>
        <taxon>Bacillota</taxon>
        <taxon>Clostridia</taxon>
        <taxon>Eubacteriales</taxon>
        <taxon>Peptococcaceae</taxon>
        <taxon>Desulfofundulus</taxon>
    </lineage>
</organism>
<dbReference type="GO" id="GO:0006520">
    <property type="term" value="P:amino acid metabolic process"/>
    <property type="evidence" value="ECO:0007669"/>
    <property type="project" value="InterPro"/>
</dbReference>
<dbReference type="InterPro" id="IPR020827">
    <property type="entry name" value="Asparaginase/glutaminase_AS1"/>
</dbReference>
<evidence type="ECO:0000256" key="1">
    <source>
        <dbReference type="ARBA" id="ARBA00010518"/>
    </source>
</evidence>
<name>A0A1M6DWQ6_9FIRM</name>
<evidence type="ECO:0000313" key="4">
    <source>
        <dbReference type="EMBL" id="SHI77559.1"/>
    </source>
</evidence>
<evidence type="ECO:0000256" key="3">
    <source>
        <dbReference type="PROSITE-ProRule" id="PRU10099"/>
    </source>
</evidence>
<dbReference type="EMBL" id="FQZM01000011">
    <property type="protein sequence ID" value="SHI77559.1"/>
    <property type="molecule type" value="Genomic_DNA"/>
</dbReference>
<accession>A0A1M6DWQ6</accession>
<feature type="active site" evidence="3">
    <location>
        <position position="42"/>
    </location>
</feature>
<dbReference type="RefSeq" id="WP_072867729.1">
    <property type="nucleotide sequence ID" value="NZ_FQZM01000011.1"/>
</dbReference>
<keyword evidence="5" id="KW-1185">Reference proteome</keyword>
<evidence type="ECO:0000256" key="2">
    <source>
        <dbReference type="ARBA" id="ARBA00012920"/>
    </source>
</evidence>
<dbReference type="Gene3D" id="3.40.50.1950">
    <property type="entry name" value="Flavin prenyltransferase-like"/>
    <property type="match status" value="1"/>
</dbReference>